<feature type="domain" description="Ferrous iron transporter FeoA-like" evidence="2">
    <location>
        <begin position="8"/>
        <end position="88"/>
    </location>
</feature>
<evidence type="ECO:0000259" key="2">
    <source>
        <dbReference type="SMART" id="SM00899"/>
    </source>
</evidence>
<dbReference type="InterPro" id="IPR038157">
    <property type="entry name" value="FeoA_core_dom"/>
</dbReference>
<keyword evidence="1" id="KW-0408">Iron</keyword>
<dbReference type="AlphaFoldDB" id="A0A4R2P909"/>
<organism evidence="3 4">
    <name type="scientific">Rhodothalassium salexigens DSM 2132</name>
    <dbReference type="NCBI Taxonomy" id="1188247"/>
    <lineage>
        <taxon>Bacteria</taxon>
        <taxon>Pseudomonadati</taxon>
        <taxon>Pseudomonadota</taxon>
        <taxon>Alphaproteobacteria</taxon>
        <taxon>Rhodothalassiales</taxon>
        <taxon>Rhodothalassiaceae</taxon>
        <taxon>Rhodothalassium</taxon>
    </lineage>
</organism>
<evidence type="ECO:0000313" key="3">
    <source>
        <dbReference type="EMBL" id="TCP31510.1"/>
    </source>
</evidence>
<comment type="caution">
    <text evidence="3">The sequence shown here is derived from an EMBL/GenBank/DDBJ whole genome shotgun (WGS) entry which is preliminary data.</text>
</comment>
<dbReference type="InParanoid" id="A0A4R2P909"/>
<proteinExistence type="predicted"/>
<evidence type="ECO:0000313" key="4">
    <source>
        <dbReference type="Proteomes" id="UP000295399"/>
    </source>
</evidence>
<dbReference type="GO" id="GO:0046914">
    <property type="term" value="F:transition metal ion binding"/>
    <property type="evidence" value="ECO:0007669"/>
    <property type="project" value="InterPro"/>
</dbReference>
<dbReference type="SUPFAM" id="SSF50037">
    <property type="entry name" value="C-terminal domain of transcriptional repressors"/>
    <property type="match status" value="1"/>
</dbReference>
<dbReference type="PANTHER" id="PTHR42954">
    <property type="entry name" value="FE(2+) TRANSPORT PROTEIN A"/>
    <property type="match status" value="1"/>
</dbReference>
<dbReference type="Gene3D" id="2.30.30.90">
    <property type="match status" value="1"/>
</dbReference>
<sequence>MRNGDAAQRLGSLQPRMCGRVVGLTGADPCTDGGDPVTERLRELGFEEGASFEVLHQGPVWGDPMAVRVDSVTVALRRREANSVIVNLTVETDAVQVGAVEAG</sequence>
<gene>
    <name evidence="3" type="ORF">EV659_11180</name>
</gene>
<dbReference type="SMART" id="SM00899">
    <property type="entry name" value="FeoA"/>
    <property type="match status" value="1"/>
</dbReference>
<dbReference type="EMBL" id="SLXO01000011">
    <property type="protein sequence ID" value="TCP31510.1"/>
    <property type="molecule type" value="Genomic_DNA"/>
</dbReference>
<dbReference type="Proteomes" id="UP000295399">
    <property type="component" value="Unassembled WGS sequence"/>
</dbReference>
<dbReference type="InterPro" id="IPR008988">
    <property type="entry name" value="Transcriptional_repressor_C"/>
</dbReference>
<reference evidence="3 4" key="1">
    <citation type="submission" date="2019-03" db="EMBL/GenBank/DDBJ databases">
        <title>Genomic Encyclopedia of Type Strains, Phase IV (KMG-IV): sequencing the most valuable type-strain genomes for metagenomic binning, comparative biology and taxonomic classification.</title>
        <authorList>
            <person name="Goeker M."/>
        </authorList>
    </citation>
    <scope>NUCLEOTIDE SEQUENCE [LARGE SCALE GENOMIC DNA]</scope>
    <source>
        <strain evidence="3 4">DSM 2132</strain>
    </source>
</reference>
<protein>
    <submittedName>
        <fullName evidence="3">Fe2+ transport system protein FeoA</fullName>
    </submittedName>
</protein>
<name>A0A4R2P909_RHOSA</name>
<dbReference type="InterPro" id="IPR007167">
    <property type="entry name" value="Fe-transptr_FeoA-like"/>
</dbReference>
<dbReference type="PANTHER" id="PTHR42954:SF2">
    <property type="entry name" value="FE(2+) TRANSPORT PROTEIN A"/>
    <property type="match status" value="1"/>
</dbReference>
<accession>A0A4R2P909</accession>
<evidence type="ECO:0000256" key="1">
    <source>
        <dbReference type="ARBA" id="ARBA00023004"/>
    </source>
</evidence>
<keyword evidence="4" id="KW-1185">Reference proteome</keyword>
<dbReference type="Pfam" id="PF04023">
    <property type="entry name" value="FeoA"/>
    <property type="match status" value="1"/>
</dbReference>
<dbReference type="InterPro" id="IPR052713">
    <property type="entry name" value="FeoA"/>
</dbReference>